<accession>A0A2T0PT07</accession>
<evidence type="ECO:0000313" key="1">
    <source>
        <dbReference type="EMBL" id="PRX92030.1"/>
    </source>
</evidence>
<name>A0A2T0PT07_9ACTN</name>
<organism evidence="1 2">
    <name type="scientific">Allonocardiopsis opalescens</name>
    <dbReference type="NCBI Taxonomy" id="1144618"/>
    <lineage>
        <taxon>Bacteria</taxon>
        <taxon>Bacillati</taxon>
        <taxon>Actinomycetota</taxon>
        <taxon>Actinomycetes</taxon>
        <taxon>Streptosporangiales</taxon>
        <taxon>Allonocardiopsis</taxon>
    </lineage>
</organism>
<evidence type="ECO:0000313" key="2">
    <source>
        <dbReference type="Proteomes" id="UP000237846"/>
    </source>
</evidence>
<proteinExistence type="predicted"/>
<protein>
    <submittedName>
        <fullName evidence="1">Uncharacterized protein</fullName>
    </submittedName>
</protein>
<dbReference type="Proteomes" id="UP000237846">
    <property type="component" value="Unassembled WGS sequence"/>
</dbReference>
<sequence length="122" mass="13157">MSFTLPGLVVHPDGVAEPVDIPGTNPHGHIRRLLGGDPRIHVDHPTGLRTWAQPPTSKGRCPSGDFNPAASLVAAAYGHDRATYHGPVLVMGASTRWDHRRLIRTVGARVRGEYKPCIACGR</sequence>
<reference evidence="1 2" key="1">
    <citation type="submission" date="2018-03" db="EMBL/GenBank/DDBJ databases">
        <title>Genomic Encyclopedia of Archaeal and Bacterial Type Strains, Phase II (KMG-II): from individual species to whole genera.</title>
        <authorList>
            <person name="Goeker M."/>
        </authorList>
    </citation>
    <scope>NUCLEOTIDE SEQUENCE [LARGE SCALE GENOMIC DNA]</scope>
    <source>
        <strain evidence="1 2">DSM 45601</strain>
    </source>
</reference>
<dbReference type="AlphaFoldDB" id="A0A2T0PT07"/>
<dbReference type="RefSeq" id="WP_106253456.1">
    <property type="nucleotide sequence ID" value="NZ_PVZC01000012.1"/>
</dbReference>
<dbReference type="EMBL" id="PVZC01000012">
    <property type="protein sequence ID" value="PRX92030.1"/>
    <property type="molecule type" value="Genomic_DNA"/>
</dbReference>
<comment type="caution">
    <text evidence="1">The sequence shown here is derived from an EMBL/GenBank/DDBJ whole genome shotgun (WGS) entry which is preliminary data.</text>
</comment>
<keyword evidence="2" id="KW-1185">Reference proteome</keyword>
<gene>
    <name evidence="1" type="ORF">CLV72_112103</name>
</gene>